<dbReference type="Pfam" id="PF12833">
    <property type="entry name" value="HTH_18"/>
    <property type="match status" value="1"/>
</dbReference>
<organism evidence="5 6">
    <name type="scientific">Pseudohalioglobus lutimaris</name>
    <dbReference type="NCBI Taxonomy" id="1737061"/>
    <lineage>
        <taxon>Bacteria</taxon>
        <taxon>Pseudomonadati</taxon>
        <taxon>Pseudomonadota</taxon>
        <taxon>Gammaproteobacteria</taxon>
        <taxon>Cellvibrionales</taxon>
        <taxon>Halieaceae</taxon>
        <taxon>Pseudohalioglobus</taxon>
    </lineage>
</organism>
<evidence type="ECO:0000259" key="4">
    <source>
        <dbReference type="PROSITE" id="PS01124"/>
    </source>
</evidence>
<comment type="caution">
    <text evidence="5">The sequence shown here is derived from an EMBL/GenBank/DDBJ whole genome shotgun (WGS) entry which is preliminary data.</text>
</comment>
<feature type="domain" description="HTH araC/xylS-type" evidence="4">
    <location>
        <begin position="237"/>
        <end position="334"/>
    </location>
</feature>
<protein>
    <submittedName>
        <fullName evidence="5">AraC family transcriptional regulator</fullName>
    </submittedName>
</protein>
<dbReference type="InterPro" id="IPR032687">
    <property type="entry name" value="AraC-type_N"/>
</dbReference>
<keyword evidence="1" id="KW-0805">Transcription regulation</keyword>
<dbReference type="Pfam" id="PF12625">
    <property type="entry name" value="Arabinose_bd"/>
    <property type="match status" value="1"/>
</dbReference>
<dbReference type="AlphaFoldDB" id="A0A2N5X2L1"/>
<dbReference type="Proteomes" id="UP000235005">
    <property type="component" value="Unassembled WGS sequence"/>
</dbReference>
<keyword evidence="6" id="KW-1185">Reference proteome</keyword>
<dbReference type="SUPFAM" id="SSF46689">
    <property type="entry name" value="Homeodomain-like"/>
    <property type="match status" value="1"/>
</dbReference>
<name>A0A2N5X2L1_9GAMM</name>
<dbReference type="PROSITE" id="PS01124">
    <property type="entry name" value="HTH_ARAC_FAMILY_2"/>
    <property type="match status" value="1"/>
</dbReference>
<dbReference type="EMBL" id="PKUS01000011">
    <property type="protein sequence ID" value="PLW68719.1"/>
    <property type="molecule type" value="Genomic_DNA"/>
</dbReference>
<sequence>MVQSSSRIFAITLRKAHSYMKGLGVEPEVLLANTGLSAADLADPYKLISEEQARNYYLNLINATNCESVGLEIGWRTSLSDLGPHGMAMLTERTGGEALRKTWELRDNYNLLINWRYSITDNLVLHTIQSAEEDPRLRLFLVERALATIQANTEEMFGEAMQPLRLTLDYPRPEHVASYREKFNCPIQFSQELTQLYYPQEWEHRLLETYDPEAVEILGTLRASLHNKLSSEVDVVEEVRLALRRKSGEFPSLERIAEGLAMSSRTLHRKLGQRDVRYQDLLDDERRRIAEDLLLNTGMNIQQIAVQCGFSDAQNFSQAFRRWRGKSPSEFRSSQD</sequence>
<dbReference type="InterPro" id="IPR009057">
    <property type="entry name" value="Homeodomain-like_sf"/>
</dbReference>
<evidence type="ECO:0000256" key="1">
    <source>
        <dbReference type="ARBA" id="ARBA00023015"/>
    </source>
</evidence>
<dbReference type="Gene3D" id="1.10.10.60">
    <property type="entry name" value="Homeodomain-like"/>
    <property type="match status" value="1"/>
</dbReference>
<evidence type="ECO:0000256" key="2">
    <source>
        <dbReference type="ARBA" id="ARBA00023125"/>
    </source>
</evidence>
<keyword evidence="2" id="KW-0238">DNA-binding</keyword>
<dbReference type="InterPro" id="IPR018060">
    <property type="entry name" value="HTH_AraC"/>
</dbReference>
<dbReference type="PRINTS" id="PR00032">
    <property type="entry name" value="HTHARAC"/>
</dbReference>
<dbReference type="GO" id="GO:0000976">
    <property type="term" value="F:transcription cis-regulatory region binding"/>
    <property type="evidence" value="ECO:0007669"/>
    <property type="project" value="TreeGrafter"/>
</dbReference>
<dbReference type="GO" id="GO:0003700">
    <property type="term" value="F:DNA-binding transcription factor activity"/>
    <property type="evidence" value="ECO:0007669"/>
    <property type="project" value="InterPro"/>
</dbReference>
<keyword evidence="3" id="KW-0804">Transcription</keyword>
<evidence type="ECO:0000256" key="3">
    <source>
        <dbReference type="ARBA" id="ARBA00023163"/>
    </source>
</evidence>
<evidence type="ECO:0000313" key="6">
    <source>
        <dbReference type="Proteomes" id="UP000235005"/>
    </source>
</evidence>
<dbReference type="RefSeq" id="WP_084179893.1">
    <property type="nucleotide sequence ID" value="NZ_PKUS01000011.1"/>
</dbReference>
<proteinExistence type="predicted"/>
<dbReference type="PANTHER" id="PTHR47894:SF1">
    <property type="entry name" value="HTH-TYPE TRANSCRIPTIONAL REGULATOR VQSM"/>
    <property type="match status" value="1"/>
</dbReference>
<dbReference type="GO" id="GO:0005829">
    <property type="term" value="C:cytosol"/>
    <property type="evidence" value="ECO:0007669"/>
    <property type="project" value="TreeGrafter"/>
</dbReference>
<gene>
    <name evidence="5" type="ORF">C0039_10565</name>
</gene>
<dbReference type="SMART" id="SM00342">
    <property type="entry name" value="HTH_ARAC"/>
    <property type="match status" value="1"/>
</dbReference>
<reference evidence="5 6" key="1">
    <citation type="submission" date="2018-01" db="EMBL/GenBank/DDBJ databases">
        <title>The draft genome sequence of Halioglobus lutimaris HF004.</title>
        <authorList>
            <person name="Du Z.-J."/>
            <person name="Shi M.-J."/>
        </authorList>
    </citation>
    <scope>NUCLEOTIDE SEQUENCE [LARGE SCALE GENOMIC DNA]</scope>
    <source>
        <strain evidence="5 6">HF004</strain>
    </source>
</reference>
<accession>A0A2N5X2L1</accession>
<dbReference type="OrthoDB" id="5582699at2"/>
<evidence type="ECO:0000313" key="5">
    <source>
        <dbReference type="EMBL" id="PLW68719.1"/>
    </source>
</evidence>
<dbReference type="PANTHER" id="PTHR47894">
    <property type="entry name" value="HTH-TYPE TRANSCRIPTIONAL REGULATOR GADX"/>
    <property type="match status" value="1"/>
</dbReference>
<dbReference type="InterPro" id="IPR020449">
    <property type="entry name" value="Tscrpt_reg_AraC-type_HTH"/>
</dbReference>